<dbReference type="STRING" id="398512.Bccel_2776"/>
<dbReference type="eggNOG" id="COG0296">
    <property type="taxonomic scope" value="Bacteria"/>
</dbReference>
<dbReference type="InterPro" id="IPR013783">
    <property type="entry name" value="Ig-like_fold"/>
</dbReference>
<gene>
    <name evidence="4" type="ORF">Bccel_2776</name>
</gene>
<dbReference type="Gene3D" id="2.60.40.10">
    <property type="entry name" value="Immunoglobulins"/>
    <property type="match status" value="1"/>
</dbReference>
<dbReference type="Pfam" id="PF16561">
    <property type="entry name" value="AMPK1_CBM"/>
    <property type="match status" value="1"/>
</dbReference>
<feature type="region of interest" description="Disordered" evidence="2">
    <location>
        <begin position="378"/>
        <end position="406"/>
    </location>
</feature>
<keyword evidence="1" id="KW-0119">Carbohydrate metabolism</keyword>
<evidence type="ECO:0000313" key="5">
    <source>
        <dbReference type="Proteomes" id="UP000036923"/>
    </source>
</evidence>
<keyword evidence="5" id="KW-1185">Reference proteome</keyword>
<name>A0A0L6JP72_9FIRM</name>
<evidence type="ECO:0000256" key="2">
    <source>
        <dbReference type="SAM" id="MobiDB-lite"/>
    </source>
</evidence>
<dbReference type="Proteomes" id="UP000036923">
    <property type="component" value="Unassembled WGS sequence"/>
</dbReference>
<dbReference type="AlphaFoldDB" id="A0A0L6JP72"/>
<dbReference type="InterPro" id="IPR032640">
    <property type="entry name" value="AMPK1_CBM"/>
</dbReference>
<sequence>MKLTLSYKEAKGMDIKKISVIGDFNNWNGSSHLMNKGTDGLWSMELELEPGTYKYRFLIDDRYTLNDPTANLYLPNDWDVLSSVIVIDENNERMVNTSNYTVNIESFVLATDINEMQYENNIRLFFPMQDEKVVCRLEFTNVTGIHTVSVVWYTPDMNVFEMSENILWTPEGEEQTPNILWFWIDTINNNLQSGKWTIKLFIDGSYIYEDYFEIDMTDDVIIEMLKSKERSFEFGIVNGVQEINNPDTIELEKDAISIIESIEADSALGFSNVGNKSHEDDNNLNKGMTGTLSSNKSNMNDIIDLICSELDIDINVNEKDKKDNEYNDLGDLNIELPEIKTDNVDLGGNNIGSNVKTDQAISIDDVLDGLETLEEVAKKEVDKEEKDKENNEGKKDSIKDILPEID</sequence>
<evidence type="ECO:0000259" key="3">
    <source>
        <dbReference type="Pfam" id="PF16561"/>
    </source>
</evidence>
<proteinExistence type="predicted"/>
<reference evidence="5" key="1">
    <citation type="submission" date="2015-07" db="EMBL/GenBank/DDBJ databases">
        <title>Near-Complete Genome Sequence of the Cellulolytic Bacterium Bacteroides (Pseudobacteroides) cellulosolvens ATCC 35603.</title>
        <authorList>
            <person name="Dassa B."/>
            <person name="Utturkar S.M."/>
            <person name="Klingeman D.M."/>
            <person name="Hurt R.A."/>
            <person name="Keller M."/>
            <person name="Xu J."/>
            <person name="Reddy Y.H.K."/>
            <person name="Borovok I."/>
            <person name="Grinberg I.R."/>
            <person name="Lamed R."/>
            <person name="Zhivin O."/>
            <person name="Bayer E.A."/>
            <person name="Brown S.D."/>
        </authorList>
    </citation>
    <scope>NUCLEOTIDE SEQUENCE [LARGE SCALE GENOMIC DNA]</scope>
    <source>
        <strain evidence="5">DSM 2933</strain>
    </source>
</reference>
<dbReference type="SUPFAM" id="SSF81296">
    <property type="entry name" value="E set domains"/>
    <property type="match status" value="1"/>
</dbReference>
<comment type="caution">
    <text evidence="4">The sequence shown here is derived from an EMBL/GenBank/DDBJ whole genome shotgun (WGS) entry which is preliminary data.</text>
</comment>
<keyword evidence="1" id="KW-0624">Polysaccharide degradation</keyword>
<evidence type="ECO:0000313" key="4">
    <source>
        <dbReference type="EMBL" id="KNY27505.1"/>
    </source>
</evidence>
<dbReference type="GO" id="GO:0030245">
    <property type="term" value="P:cellulose catabolic process"/>
    <property type="evidence" value="ECO:0007669"/>
    <property type="project" value="UniProtKB-KW"/>
</dbReference>
<feature type="domain" description="AMP-activated protein kinase glycogen-binding" evidence="3">
    <location>
        <begin position="16"/>
        <end position="67"/>
    </location>
</feature>
<dbReference type="EMBL" id="LGTC01000001">
    <property type="protein sequence ID" value="KNY27505.1"/>
    <property type="molecule type" value="Genomic_DNA"/>
</dbReference>
<dbReference type="InterPro" id="IPR014756">
    <property type="entry name" value="Ig_E-set"/>
</dbReference>
<dbReference type="RefSeq" id="WP_050753439.1">
    <property type="nucleotide sequence ID" value="NZ_JQKC01000032.1"/>
</dbReference>
<keyword evidence="1" id="KW-0136">Cellulose degradation</keyword>
<evidence type="ECO:0000256" key="1">
    <source>
        <dbReference type="ARBA" id="ARBA00023001"/>
    </source>
</evidence>
<dbReference type="OrthoDB" id="1715880at2"/>
<accession>A0A0L6JP72</accession>
<protein>
    <recommendedName>
        <fullName evidence="3">AMP-activated protein kinase glycogen-binding domain-containing protein</fullName>
    </recommendedName>
</protein>
<organism evidence="4 5">
    <name type="scientific">Pseudobacteroides cellulosolvens ATCC 35603 = DSM 2933</name>
    <dbReference type="NCBI Taxonomy" id="398512"/>
    <lineage>
        <taxon>Bacteria</taxon>
        <taxon>Bacillati</taxon>
        <taxon>Bacillota</taxon>
        <taxon>Clostridia</taxon>
        <taxon>Eubacteriales</taxon>
        <taxon>Oscillospiraceae</taxon>
        <taxon>Pseudobacteroides</taxon>
    </lineage>
</organism>